<feature type="domain" description="Mandelate racemase/muconate lactonizing enzyme C-terminal" evidence="6">
    <location>
        <begin position="145"/>
        <end position="237"/>
    </location>
</feature>
<dbReference type="SFLD" id="SFLDF00009">
    <property type="entry name" value="o-succinylbenzoate_synthase"/>
    <property type="match status" value="1"/>
</dbReference>
<dbReference type="CDD" id="cd03317">
    <property type="entry name" value="NAAAR"/>
    <property type="match status" value="1"/>
</dbReference>
<dbReference type="Gene3D" id="3.30.390.10">
    <property type="entry name" value="Enolase-like, N-terminal domain"/>
    <property type="match status" value="1"/>
</dbReference>
<dbReference type="EC" id="4.2.1.113" evidence="5"/>
<gene>
    <name evidence="7" type="ORF">LCGC14_1018810</name>
</gene>
<comment type="caution">
    <text evidence="7">The sequence shown here is derived from an EMBL/GenBank/DDBJ whole genome shotgun (WGS) entry which is preliminary data.</text>
</comment>
<evidence type="ECO:0000256" key="1">
    <source>
        <dbReference type="ARBA" id="ARBA00001968"/>
    </source>
</evidence>
<dbReference type="InterPro" id="IPR029017">
    <property type="entry name" value="Enolase-like_N"/>
</dbReference>
<dbReference type="SFLD" id="SFLDG00180">
    <property type="entry name" value="muconate_cycloisomerase"/>
    <property type="match status" value="1"/>
</dbReference>
<dbReference type="PANTHER" id="PTHR48073:SF5">
    <property type="entry name" value="O-SUCCINYLBENZOATE SYNTHASE"/>
    <property type="match status" value="1"/>
</dbReference>
<proteinExistence type="predicted"/>
<dbReference type="InterPro" id="IPR010197">
    <property type="entry name" value="OSBS/NAAAR"/>
</dbReference>
<dbReference type="InterPro" id="IPR036849">
    <property type="entry name" value="Enolase-like_C_sf"/>
</dbReference>
<dbReference type="SUPFAM" id="SSF51604">
    <property type="entry name" value="Enolase C-terminal domain-like"/>
    <property type="match status" value="1"/>
</dbReference>
<evidence type="ECO:0000256" key="2">
    <source>
        <dbReference type="ARBA" id="ARBA00022723"/>
    </source>
</evidence>
<accession>A0A0F9N2K6</accession>
<sequence>MRKLKVERVELSLLKLPYVHFFETSFGREEEREFILVKIYSEGICGYGEVVSEKSPLYSYETTSTSWHILKDFLIPLVLDKSISDPHDFYREAKKYRGHPMAKAGCELALWDLQGKKEGKPLSKLYGGTKTEIPAGVSVGIQDSFSELQERIQSFLEEGYQRIKIKIKPDWDLQACEETRKRFPDITLQVDANGAYSIDDKEILKRLDEFNLLMVEQPFPPFDLWDHSRLQKEMRTPLCLDESMLSVETARKAYEMGSCRIVNIKVGRVGGIIEARKIHDYCQEKQLPVWCGGMLESGIGRAHNIHLATLPNFKFPNDISASKRYYAEDLIEPPVEVSSKGTIKVPELPGIGVSPQEQRIKKAALKHEVFTL</sequence>
<evidence type="ECO:0000313" key="7">
    <source>
        <dbReference type="EMBL" id="KKN12204.1"/>
    </source>
</evidence>
<dbReference type="AlphaFoldDB" id="A0A0F9N2K6"/>
<keyword evidence="3" id="KW-0460">Magnesium</keyword>
<evidence type="ECO:0000256" key="4">
    <source>
        <dbReference type="ARBA" id="ARBA00023239"/>
    </source>
</evidence>
<dbReference type="InterPro" id="IPR013341">
    <property type="entry name" value="Mandelate_racemase_N_dom"/>
</dbReference>
<dbReference type="NCBIfam" id="TIGR01928">
    <property type="entry name" value="menC_lowGC_arch"/>
    <property type="match status" value="1"/>
</dbReference>
<dbReference type="InterPro" id="IPR013342">
    <property type="entry name" value="Mandelate_racemase_C"/>
</dbReference>
<dbReference type="InterPro" id="IPR029065">
    <property type="entry name" value="Enolase_C-like"/>
</dbReference>
<protein>
    <recommendedName>
        <fullName evidence="5">o-succinylbenzoate synthase</fullName>
        <ecNumber evidence="5">4.2.1.113</ecNumber>
    </recommendedName>
</protein>
<dbReference type="SFLD" id="SFLDS00001">
    <property type="entry name" value="Enolase"/>
    <property type="match status" value="1"/>
</dbReference>
<evidence type="ECO:0000256" key="3">
    <source>
        <dbReference type="ARBA" id="ARBA00022842"/>
    </source>
</evidence>
<keyword evidence="4" id="KW-0456">Lyase</keyword>
<dbReference type="Gene3D" id="3.20.20.120">
    <property type="entry name" value="Enolase-like C-terminal domain"/>
    <property type="match status" value="1"/>
</dbReference>
<comment type="cofactor">
    <cofactor evidence="1">
        <name>a divalent metal cation</name>
        <dbReference type="ChEBI" id="CHEBI:60240"/>
    </cofactor>
</comment>
<dbReference type="GO" id="GO:0046872">
    <property type="term" value="F:metal ion binding"/>
    <property type="evidence" value="ECO:0007669"/>
    <property type="project" value="UniProtKB-KW"/>
</dbReference>
<evidence type="ECO:0000256" key="5">
    <source>
        <dbReference type="ARBA" id="ARBA00029491"/>
    </source>
</evidence>
<organism evidence="7">
    <name type="scientific">marine sediment metagenome</name>
    <dbReference type="NCBI Taxonomy" id="412755"/>
    <lineage>
        <taxon>unclassified sequences</taxon>
        <taxon>metagenomes</taxon>
        <taxon>ecological metagenomes</taxon>
    </lineage>
</organism>
<keyword evidence="2" id="KW-0479">Metal-binding</keyword>
<dbReference type="Pfam" id="PF02746">
    <property type="entry name" value="MR_MLE_N"/>
    <property type="match status" value="1"/>
</dbReference>
<dbReference type="Pfam" id="PF13378">
    <property type="entry name" value="MR_MLE_C"/>
    <property type="match status" value="1"/>
</dbReference>
<name>A0A0F9N2K6_9ZZZZ</name>
<reference evidence="7" key="1">
    <citation type="journal article" date="2015" name="Nature">
        <title>Complex archaea that bridge the gap between prokaryotes and eukaryotes.</title>
        <authorList>
            <person name="Spang A."/>
            <person name="Saw J.H."/>
            <person name="Jorgensen S.L."/>
            <person name="Zaremba-Niedzwiedzka K."/>
            <person name="Martijn J."/>
            <person name="Lind A.E."/>
            <person name="van Eijk R."/>
            <person name="Schleper C."/>
            <person name="Guy L."/>
            <person name="Ettema T.J."/>
        </authorList>
    </citation>
    <scope>NUCLEOTIDE SEQUENCE</scope>
</reference>
<dbReference type="GO" id="GO:0043748">
    <property type="term" value="F:O-succinylbenzoate synthase activity"/>
    <property type="evidence" value="ECO:0007669"/>
    <property type="project" value="UniProtKB-EC"/>
</dbReference>
<dbReference type="EMBL" id="LAZR01004055">
    <property type="protein sequence ID" value="KKN12204.1"/>
    <property type="molecule type" value="Genomic_DNA"/>
</dbReference>
<dbReference type="PANTHER" id="PTHR48073">
    <property type="entry name" value="O-SUCCINYLBENZOATE SYNTHASE-RELATED"/>
    <property type="match status" value="1"/>
</dbReference>
<dbReference type="GO" id="GO:0016854">
    <property type="term" value="F:racemase and epimerase activity"/>
    <property type="evidence" value="ECO:0007669"/>
    <property type="project" value="UniProtKB-ARBA"/>
</dbReference>
<evidence type="ECO:0000259" key="6">
    <source>
        <dbReference type="SMART" id="SM00922"/>
    </source>
</evidence>
<dbReference type="SUPFAM" id="SSF54826">
    <property type="entry name" value="Enolase N-terminal domain-like"/>
    <property type="match status" value="1"/>
</dbReference>
<dbReference type="SMART" id="SM00922">
    <property type="entry name" value="MR_MLE"/>
    <property type="match status" value="1"/>
</dbReference>
<dbReference type="GO" id="GO:0009234">
    <property type="term" value="P:menaquinone biosynthetic process"/>
    <property type="evidence" value="ECO:0007669"/>
    <property type="project" value="InterPro"/>
</dbReference>